<keyword evidence="3" id="KW-0808">Transferase</keyword>
<keyword evidence="2" id="KW-0472">Membrane</keyword>
<feature type="region of interest" description="Disordered" evidence="1">
    <location>
        <begin position="396"/>
        <end position="420"/>
    </location>
</feature>
<sequence length="907" mass="98757">MASVTQTNDHDPNSDRMWPLDVCIAGLAGLVMYLIATRLSFSDSRPTHNAWTYVISVPLIAIAMDIVLRRIASHYVQKSIQIGFLFSVSLHLLLLMLATGVLIFSRYNPQSVMGVKPERSPVSRTVPEYLFKTTENRDAQPDWSKPADAETASPVAPREQRKLPPVEHSAAQLEMPRPPTPIRRLDKQHLLRRETASESKPQPSNSPAKLARSQNAADQPVPRPSSKPIAPSTAVRADVMQEAAERSSDDTPRRRSTSAMTASMTSPSMPEPAMAESKIQPLAGLRQNDASPPRIGDMGLSRPQRRATAKPSGAEPAGAAPAPRSVPVARQSIAADRMIAPIESTLLKRGKTTGAQLTPGTSAVVSSNPKIEGETSAISATRNQLAASAGLPNVDAGQAFRRPGRSKTADFGVGSDPAGMPNTKAVAESVSRPDANSTDATAESIPAEMSASVKATEIARRQNADAAAVDRTTPNQSPSLDLMAATGPIGFADAIGKTAGVVPSDQQPKIASLDLTTGTRQRRDVGGPATPFGTKVASVESFNRRIMRTEGGRAPTPSGMVGPATEEAIERGLAYLDSIQNEDGSWSLQGHGGKVILRSDTAATGLCLLAYQGAGYTHRQHQYADTVSRGLKFLIDNQKTNGDLYRKENATSDRNVAFYSHGIAALAMSEAYGMTQDPDLKKPAQLALNYIAATQHRTRGGWRYTPQVSADTSVTGWMMMALKSGQLSGLNAPEKTYKGIDRWLSVAQSPDRRDRYRYDPYAPNTPTQRHGSKPTPTMTSVGMLMRMYSGWRRDTPAMQSAADYLLEYPPQMGTPQSPQRDAYYWYYATQVMFHMGGDYWKDWNRNLNPVLLESQLEDGPYAGSWDPMLPVRDRWSVHAGRLYVTTMNLLNLEVYYRHLPIYEDTAE</sequence>
<dbReference type="SUPFAM" id="SSF48239">
    <property type="entry name" value="Terpenoid cyclases/Protein prenyltransferases"/>
    <property type="match status" value="1"/>
</dbReference>
<feature type="compositionally biased region" description="Polar residues" evidence="1">
    <location>
        <begin position="764"/>
        <end position="776"/>
    </location>
</feature>
<feature type="transmembrane region" description="Helical" evidence="2">
    <location>
        <begin position="18"/>
        <end position="36"/>
    </location>
</feature>
<feature type="compositionally biased region" description="Basic and acidic residues" evidence="1">
    <location>
        <begin position="134"/>
        <end position="148"/>
    </location>
</feature>
<dbReference type="Gene3D" id="1.50.10.20">
    <property type="match status" value="2"/>
</dbReference>
<feature type="compositionally biased region" description="Polar residues" evidence="1">
    <location>
        <begin position="198"/>
        <end position="217"/>
    </location>
</feature>
<feature type="compositionally biased region" description="Basic and acidic residues" evidence="1">
    <location>
        <begin position="243"/>
        <end position="253"/>
    </location>
</feature>
<organism evidence="3 4">
    <name type="scientific">Rubripirellula obstinata</name>
    <dbReference type="NCBI Taxonomy" id="406547"/>
    <lineage>
        <taxon>Bacteria</taxon>
        <taxon>Pseudomonadati</taxon>
        <taxon>Planctomycetota</taxon>
        <taxon>Planctomycetia</taxon>
        <taxon>Pirellulales</taxon>
        <taxon>Pirellulaceae</taxon>
        <taxon>Rubripirellula</taxon>
    </lineage>
</organism>
<feature type="region of interest" description="Disordered" evidence="1">
    <location>
        <begin position="754"/>
        <end position="776"/>
    </location>
</feature>
<name>A0A5B1CLS5_9BACT</name>
<dbReference type="GO" id="GO:0016740">
    <property type="term" value="F:transferase activity"/>
    <property type="evidence" value="ECO:0007669"/>
    <property type="project" value="UniProtKB-KW"/>
</dbReference>
<dbReference type="InterPro" id="IPR008930">
    <property type="entry name" value="Terpenoid_cyclase/PrenylTrfase"/>
</dbReference>
<dbReference type="Proteomes" id="UP000322699">
    <property type="component" value="Unassembled WGS sequence"/>
</dbReference>
<feature type="transmembrane region" description="Helical" evidence="2">
    <location>
        <begin position="80"/>
        <end position="104"/>
    </location>
</feature>
<evidence type="ECO:0000313" key="4">
    <source>
        <dbReference type="Proteomes" id="UP000322699"/>
    </source>
</evidence>
<dbReference type="EMBL" id="VRLW01000001">
    <property type="protein sequence ID" value="KAA1260293.1"/>
    <property type="molecule type" value="Genomic_DNA"/>
</dbReference>
<feature type="transmembrane region" description="Helical" evidence="2">
    <location>
        <begin position="48"/>
        <end position="68"/>
    </location>
</feature>
<dbReference type="RefSeq" id="WP_068259478.1">
    <property type="nucleotide sequence ID" value="NZ_LWSK01000010.1"/>
</dbReference>
<gene>
    <name evidence="3" type="ORF">LF1_28320</name>
</gene>
<keyword evidence="4" id="KW-1185">Reference proteome</keyword>
<accession>A0A5B1CLS5</accession>
<dbReference type="CDD" id="cd00688">
    <property type="entry name" value="ISOPREN_C2_like"/>
    <property type="match status" value="1"/>
</dbReference>
<feature type="compositionally biased region" description="Low complexity" evidence="1">
    <location>
        <begin position="309"/>
        <end position="329"/>
    </location>
</feature>
<comment type="caution">
    <text evidence="3">The sequence shown here is derived from an EMBL/GenBank/DDBJ whole genome shotgun (WGS) entry which is preliminary data.</text>
</comment>
<keyword evidence="2" id="KW-1133">Transmembrane helix</keyword>
<keyword evidence="2" id="KW-0812">Transmembrane</keyword>
<reference evidence="3 4" key="1">
    <citation type="submission" date="2019-08" db="EMBL/GenBank/DDBJ databases">
        <title>Deep-cultivation of Planctomycetes and their phenomic and genomic characterization uncovers novel biology.</title>
        <authorList>
            <person name="Wiegand S."/>
            <person name="Jogler M."/>
            <person name="Boedeker C."/>
            <person name="Pinto D."/>
            <person name="Vollmers J."/>
            <person name="Rivas-Marin E."/>
            <person name="Kohn T."/>
            <person name="Peeters S.H."/>
            <person name="Heuer A."/>
            <person name="Rast P."/>
            <person name="Oberbeckmann S."/>
            <person name="Bunk B."/>
            <person name="Jeske O."/>
            <person name="Meyerdierks A."/>
            <person name="Storesund J.E."/>
            <person name="Kallscheuer N."/>
            <person name="Luecker S."/>
            <person name="Lage O.M."/>
            <person name="Pohl T."/>
            <person name="Merkel B.J."/>
            <person name="Hornburger P."/>
            <person name="Mueller R.-W."/>
            <person name="Bruemmer F."/>
            <person name="Labrenz M."/>
            <person name="Spormann A.M."/>
            <person name="Op Den Camp H."/>
            <person name="Overmann J."/>
            <person name="Amann R."/>
            <person name="Jetten M.S.M."/>
            <person name="Mascher T."/>
            <person name="Medema M.H."/>
            <person name="Devos D.P."/>
            <person name="Kaster A.-K."/>
            <person name="Ovreas L."/>
            <person name="Rohde M."/>
            <person name="Galperin M.Y."/>
            <person name="Jogler C."/>
        </authorList>
    </citation>
    <scope>NUCLEOTIDE SEQUENCE [LARGE SCALE GENOMIC DNA]</scope>
    <source>
        <strain evidence="3 4">LF1</strain>
    </source>
</reference>
<dbReference type="AlphaFoldDB" id="A0A5B1CLS5"/>
<evidence type="ECO:0000256" key="2">
    <source>
        <dbReference type="SAM" id="Phobius"/>
    </source>
</evidence>
<protein>
    <submittedName>
        <fullName evidence="3">Prenyltransferase and squalene oxidase repeat protein</fullName>
    </submittedName>
</protein>
<dbReference type="OrthoDB" id="238862at2"/>
<feature type="compositionally biased region" description="Basic and acidic residues" evidence="1">
    <location>
        <begin position="183"/>
        <end position="197"/>
    </location>
</feature>
<feature type="compositionally biased region" description="Low complexity" evidence="1">
    <location>
        <begin position="257"/>
        <end position="275"/>
    </location>
</feature>
<feature type="region of interest" description="Disordered" evidence="1">
    <location>
        <begin position="133"/>
        <end position="329"/>
    </location>
</feature>
<evidence type="ECO:0000256" key="1">
    <source>
        <dbReference type="SAM" id="MobiDB-lite"/>
    </source>
</evidence>
<proteinExistence type="predicted"/>
<evidence type="ECO:0000313" key="3">
    <source>
        <dbReference type="EMBL" id="KAA1260293.1"/>
    </source>
</evidence>